<comment type="subcellular location">
    <subcellularLocation>
        <location evidence="1">Membrane</location>
        <topology evidence="1">Multi-pass membrane protein</topology>
    </subcellularLocation>
</comment>
<evidence type="ECO:0000256" key="1">
    <source>
        <dbReference type="ARBA" id="ARBA00004141"/>
    </source>
</evidence>
<protein>
    <submittedName>
        <fullName evidence="6">Uncharacterized protein</fullName>
    </submittedName>
</protein>
<feature type="transmembrane region" description="Helical" evidence="5">
    <location>
        <begin position="73"/>
        <end position="90"/>
    </location>
</feature>
<feature type="transmembrane region" description="Helical" evidence="5">
    <location>
        <begin position="135"/>
        <end position="157"/>
    </location>
</feature>
<dbReference type="AlphaFoldDB" id="A0A7C4TQE2"/>
<dbReference type="SUPFAM" id="SSF81340">
    <property type="entry name" value="Clc chloride channel"/>
    <property type="match status" value="1"/>
</dbReference>
<comment type="caution">
    <text evidence="6">The sequence shown here is derived from an EMBL/GenBank/DDBJ whole genome shotgun (WGS) entry which is preliminary data.</text>
</comment>
<gene>
    <name evidence="6" type="ORF">ENR63_01835</name>
</gene>
<feature type="transmembrane region" description="Helical" evidence="5">
    <location>
        <begin position="110"/>
        <end position="128"/>
    </location>
</feature>
<reference evidence="6" key="1">
    <citation type="journal article" date="2020" name="mSystems">
        <title>Genome- and Community-Level Interaction Insights into Carbon Utilization and Element Cycling Functions of Hydrothermarchaeota in Hydrothermal Sediment.</title>
        <authorList>
            <person name="Zhou Z."/>
            <person name="Liu Y."/>
            <person name="Xu W."/>
            <person name="Pan J."/>
            <person name="Luo Z.H."/>
            <person name="Li M."/>
        </authorList>
    </citation>
    <scope>NUCLEOTIDE SEQUENCE [LARGE SCALE GENOMIC DNA]</scope>
    <source>
        <strain evidence="6">SpSt-417</strain>
    </source>
</reference>
<accession>A0A7C4TQE2</accession>
<dbReference type="Pfam" id="PF00654">
    <property type="entry name" value="Voltage_CLC"/>
    <property type="match status" value="1"/>
</dbReference>
<dbReference type="GO" id="GO:0016020">
    <property type="term" value="C:membrane"/>
    <property type="evidence" value="ECO:0007669"/>
    <property type="project" value="UniProtKB-SubCell"/>
</dbReference>
<keyword evidence="2 5" id="KW-0812">Transmembrane</keyword>
<dbReference type="InterPro" id="IPR014743">
    <property type="entry name" value="Cl-channel_core"/>
</dbReference>
<dbReference type="InterPro" id="IPR001807">
    <property type="entry name" value="ClC"/>
</dbReference>
<organism evidence="6">
    <name type="scientific">candidate division WWE3 bacterium</name>
    <dbReference type="NCBI Taxonomy" id="2053526"/>
    <lineage>
        <taxon>Bacteria</taxon>
        <taxon>Katanobacteria</taxon>
    </lineage>
</organism>
<keyword evidence="4 5" id="KW-0472">Membrane</keyword>
<feature type="transmembrane region" description="Helical" evidence="5">
    <location>
        <begin position="28"/>
        <end position="53"/>
    </location>
</feature>
<evidence type="ECO:0000256" key="5">
    <source>
        <dbReference type="SAM" id="Phobius"/>
    </source>
</evidence>
<evidence type="ECO:0000313" key="6">
    <source>
        <dbReference type="EMBL" id="HGW29643.1"/>
    </source>
</evidence>
<evidence type="ECO:0000256" key="4">
    <source>
        <dbReference type="ARBA" id="ARBA00023136"/>
    </source>
</evidence>
<keyword evidence="3 5" id="KW-1133">Transmembrane helix</keyword>
<proteinExistence type="predicted"/>
<name>A0A7C4TQE2_UNCKA</name>
<evidence type="ECO:0000256" key="3">
    <source>
        <dbReference type="ARBA" id="ARBA00022989"/>
    </source>
</evidence>
<sequence>MAVISSAVSCLVLKYITGGTSPFIGAEFAWHITINELLVSLALLVVGYATTWLIKFAHQLISSSRGKIDVTPWYVKGFVAGLGLGTLYLIGGPLTQFTGNEAIKPLMNEAIHLGVTGLLIIAGIKILAIAWSKALWYRGGTIFPIIFIGCSFISVSYILTGQINFWPFLIAFLFGAFAAEKKAKILLH</sequence>
<evidence type="ECO:0000256" key="2">
    <source>
        <dbReference type="ARBA" id="ARBA00022692"/>
    </source>
</evidence>
<dbReference type="EMBL" id="DSRT01000095">
    <property type="protein sequence ID" value="HGW29643.1"/>
    <property type="molecule type" value="Genomic_DNA"/>
</dbReference>
<dbReference type="Gene3D" id="1.10.3080.10">
    <property type="entry name" value="Clc chloride channel"/>
    <property type="match status" value="1"/>
</dbReference>
<feature type="transmembrane region" description="Helical" evidence="5">
    <location>
        <begin position="163"/>
        <end position="179"/>
    </location>
</feature>
<dbReference type="GO" id="GO:0015108">
    <property type="term" value="F:chloride transmembrane transporter activity"/>
    <property type="evidence" value="ECO:0007669"/>
    <property type="project" value="InterPro"/>
</dbReference>